<dbReference type="InterPro" id="IPR032808">
    <property type="entry name" value="DoxX"/>
</dbReference>
<accession>A0A2P2C1H6</accession>
<sequence>MTVRPIGYEWAMTLMRTVARPMLASIFFVGAYGALKNADAAAARASKVTDRLVPLAQKVAPSLPIPQDPKTLVRLNAAVQLGGAAALATGRAPRLSSTVLAASLVPTTLAGHRFWEESDPATRTAQRLNFFKNLSVFGGLLLAGVDTDGKPGLAWRAKHAATTAKKETRRLAKDARREAKLAKAQLT</sequence>
<keyword evidence="4" id="KW-0472">Membrane</keyword>
<name>A0A2P2C1H6_9ZZZZ</name>
<gene>
    <name evidence="5" type="ORF">NOCA2310044</name>
</gene>
<dbReference type="GO" id="GO:0016020">
    <property type="term" value="C:membrane"/>
    <property type="evidence" value="ECO:0007669"/>
    <property type="project" value="UniProtKB-SubCell"/>
</dbReference>
<dbReference type="AlphaFoldDB" id="A0A2P2C1H6"/>
<organism evidence="5">
    <name type="scientific">metagenome</name>
    <dbReference type="NCBI Taxonomy" id="256318"/>
    <lineage>
        <taxon>unclassified sequences</taxon>
        <taxon>metagenomes</taxon>
    </lineage>
</organism>
<evidence type="ECO:0000256" key="3">
    <source>
        <dbReference type="ARBA" id="ARBA00022989"/>
    </source>
</evidence>
<protein>
    <submittedName>
        <fullName evidence="5">DoxX family protein</fullName>
    </submittedName>
</protein>
<keyword evidence="3" id="KW-1133">Transmembrane helix</keyword>
<reference evidence="5" key="1">
    <citation type="submission" date="2015-08" db="EMBL/GenBank/DDBJ databases">
        <authorList>
            <person name="Babu N.S."/>
            <person name="Beckwith C.J."/>
            <person name="Beseler K.G."/>
            <person name="Brison A."/>
            <person name="Carone J.V."/>
            <person name="Caskin T.P."/>
            <person name="Diamond M."/>
            <person name="Durham M.E."/>
            <person name="Foxe J.M."/>
            <person name="Go M."/>
            <person name="Henderson B.A."/>
            <person name="Jones I.B."/>
            <person name="McGettigan J.A."/>
            <person name="Micheletti S.J."/>
            <person name="Nasrallah M.E."/>
            <person name="Ortiz D."/>
            <person name="Piller C.R."/>
            <person name="Privatt S.R."/>
            <person name="Schneider S.L."/>
            <person name="Sharp S."/>
            <person name="Smith T.C."/>
            <person name="Stanton J.D."/>
            <person name="Ullery H.E."/>
            <person name="Wilson R.J."/>
            <person name="Serrano M.G."/>
            <person name="Buck G."/>
            <person name="Lee V."/>
            <person name="Wang Y."/>
            <person name="Carvalho R."/>
            <person name="Voegtly L."/>
            <person name="Shi R."/>
            <person name="Duckworth R."/>
            <person name="Johnson A."/>
            <person name="Loviza R."/>
            <person name="Walstead R."/>
            <person name="Shah Z."/>
            <person name="Kiflezghi M."/>
            <person name="Wade K."/>
            <person name="Ball S.L."/>
            <person name="Bradley K.W."/>
            <person name="Asai D.J."/>
            <person name="Bowman C.A."/>
            <person name="Russell D.A."/>
            <person name="Pope W.H."/>
            <person name="Jacobs-Sera D."/>
            <person name="Hendrix R.W."/>
            <person name="Hatfull G.F."/>
        </authorList>
    </citation>
    <scope>NUCLEOTIDE SEQUENCE</scope>
</reference>
<evidence type="ECO:0000256" key="4">
    <source>
        <dbReference type="ARBA" id="ARBA00023136"/>
    </source>
</evidence>
<dbReference type="Pfam" id="PF07681">
    <property type="entry name" value="DoxX"/>
    <property type="match status" value="1"/>
</dbReference>
<evidence type="ECO:0000256" key="2">
    <source>
        <dbReference type="ARBA" id="ARBA00022692"/>
    </source>
</evidence>
<proteinExistence type="predicted"/>
<evidence type="ECO:0000313" key="5">
    <source>
        <dbReference type="EMBL" id="CUR55868.1"/>
    </source>
</evidence>
<dbReference type="EMBL" id="CZKA01000025">
    <property type="protein sequence ID" value="CUR55868.1"/>
    <property type="molecule type" value="Genomic_DNA"/>
</dbReference>
<evidence type="ECO:0000256" key="1">
    <source>
        <dbReference type="ARBA" id="ARBA00004141"/>
    </source>
</evidence>
<keyword evidence="2" id="KW-0812">Transmembrane</keyword>
<comment type="subcellular location">
    <subcellularLocation>
        <location evidence="1">Membrane</location>
        <topology evidence="1">Multi-pass membrane protein</topology>
    </subcellularLocation>
</comment>